<accession>A0A0M6WCM2</accession>
<dbReference type="STRING" id="301302.ERS852420_01560"/>
<dbReference type="Gene3D" id="3.90.640.20">
    <property type="entry name" value="Heat-shock cognate protein, ATPase"/>
    <property type="match status" value="1"/>
</dbReference>
<evidence type="ECO:0000313" key="3">
    <source>
        <dbReference type="EMBL" id="CRL33711.1"/>
    </source>
</evidence>
<feature type="region of interest" description="Disordered" evidence="1">
    <location>
        <begin position="29"/>
        <end position="52"/>
    </location>
</feature>
<keyword evidence="4" id="KW-1185">Reference proteome</keyword>
<feature type="domain" description="DUF3298" evidence="2">
    <location>
        <begin position="222"/>
        <end position="306"/>
    </location>
</feature>
<gene>
    <name evidence="3" type="ORF">M72_02851</name>
</gene>
<evidence type="ECO:0000256" key="1">
    <source>
        <dbReference type="SAM" id="MobiDB-lite"/>
    </source>
</evidence>
<name>A0A0M6WCM2_9FIRM</name>
<dbReference type="Proteomes" id="UP000049979">
    <property type="component" value="Unassembled WGS sequence"/>
</dbReference>
<dbReference type="InterPro" id="IPR037126">
    <property type="entry name" value="PdaC/RsiV-like_sf"/>
</dbReference>
<sequence length="319" mass="35786">MSRLDDIKEAYDNIQVPAELKERVLQSMERGKKDACGEKKESGKAFAGKSERNQKKGHLLPFVRVAEAVAAAVAVLVISVNVSPTVANAMEQVPVLGAIVKIVNFTTYSDKQEKKQMEATVRVPEVKVIGTDGKPLTRESKELNAAVSGYLDKIIQRYKKDVAAVSDGEEGHEEITSDYRIVTNNERLFSLRVDTVIAMGGSDSFTKIYNIDKKTGKMITLKDLFHEGSDYKKRISDSIKEQMRAQMKKDSSKAYFLDDDQSEWDFKQIKDDADFYISDNGELTFVFDKYEVAPGYMGLVEFSVPTEKLSDIVKDGYLQ</sequence>
<evidence type="ECO:0000259" key="2">
    <source>
        <dbReference type="Pfam" id="PF11738"/>
    </source>
</evidence>
<dbReference type="AlphaFoldDB" id="A0A0M6WCM2"/>
<organism evidence="3 4">
    <name type="scientific">Roseburia faecis</name>
    <dbReference type="NCBI Taxonomy" id="301302"/>
    <lineage>
        <taxon>Bacteria</taxon>
        <taxon>Bacillati</taxon>
        <taxon>Bacillota</taxon>
        <taxon>Clostridia</taxon>
        <taxon>Lachnospirales</taxon>
        <taxon>Lachnospiraceae</taxon>
        <taxon>Roseburia</taxon>
    </lineage>
</organism>
<dbReference type="InterPro" id="IPR021729">
    <property type="entry name" value="DUF3298"/>
</dbReference>
<dbReference type="OrthoDB" id="4990at2"/>
<dbReference type="EMBL" id="CVRR01000005">
    <property type="protein sequence ID" value="CRL33711.1"/>
    <property type="molecule type" value="Genomic_DNA"/>
</dbReference>
<evidence type="ECO:0000313" key="4">
    <source>
        <dbReference type="Proteomes" id="UP000049979"/>
    </source>
</evidence>
<protein>
    <recommendedName>
        <fullName evidence="2">DUF3298 domain-containing protein</fullName>
    </recommendedName>
</protein>
<dbReference type="RefSeq" id="WP_022045604.1">
    <property type="nucleotide sequence ID" value="NZ_CP173697.1"/>
</dbReference>
<reference evidence="4" key="1">
    <citation type="submission" date="2015-05" db="EMBL/GenBank/DDBJ databases">
        <authorList>
            <consortium name="Pathogen Informatics"/>
        </authorList>
    </citation>
    <scope>NUCLEOTIDE SEQUENCE [LARGE SCALE GENOMIC DNA]</scope>
    <source>
        <strain evidence="4">M72</strain>
    </source>
</reference>
<proteinExistence type="predicted"/>
<dbReference type="Pfam" id="PF11738">
    <property type="entry name" value="DUF3298"/>
    <property type="match status" value="1"/>
</dbReference>
<dbReference type="Gene3D" id="3.30.565.40">
    <property type="entry name" value="Fervidobacterium nodosum Rt17-B1 like"/>
    <property type="match status" value="1"/>
</dbReference>